<feature type="region of interest" description="Disordered" evidence="1">
    <location>
        <begin position="78"/>
        <end position="120"/>
    </location>
</feature>
<gene>
    <name evidence="2" type="primary">ORF14901</name>
</gene>
<feature type="non-terminal residue" evidence="2">
    <location>
        <position position="1"/>
    </location>
</feature>
<feature type="non-terminal residue" evidence="2">
    <location>
        <position position="120"/>
    </location>
</feature>
<dbReference type="AlphaFoldDB" id="A0A0B6Y6K7"/>
<feature type="region of interest" description="Disordered" evidence="1">
    <location>
        <begin position="1"/>
        <end position="65"/>
    </location>
</feature>
<proteinExistence type="predicted"/>
<dbReference type="EMBL" id="HACG01005077">
    <property type="protein sequence ID" value="CEK51942.1"/>
    <property type="molecule type" value="Transcribed_RNA"/>
</dbReference>
<protein>
    <submittedName>
        <fullName evidence="2">Uncharacterized protein</fullName>
    </submittedName>
</protein>
<name>A0A0B6Y6K7_9EUPU</name>
<feature type="compositionally biased region" description="Polar residues" evidence="1">
    <location>
        <begin position="44"/>
        <end position="57"/>
    </location>
</feature>
<evidence type="ECO:0000313" key="2">
    <source>
        <dbReference type="EMBL" id="CEK51942.1"/>
    </source>
</evidence>
<reference evidence="2" key="1">
    <citation type="submission" date="2014-12" db="EMBL/GenBank/DDBJ databases">
        <title>Insight into the proteome of Arion vulgaris.</title>
        <authorList>
            <person name="Aradska J."/>
            <person name="Bulat T."/>
            <person name="Smidak R."/>
            <person name="Sarate P."/>
            <person name="Gangsoo J."/>
            <person name="Sialana F."/>
            <person name="Bilban M."/>
            <person name="Lubec G."/>
        </authorList>
    </citation>
    <scope>NUCLEOTIDE SEQUENCE</scope>
    <source>
        <tissue evidence="2">Skin</tissue>
    </source>
</reference>
<sequence length="120" mass="13089">KAFNTSEIPINADSVSDEGEPSFTEFDINSAPGPLNNHYDKRPSSAQDNYDMSSNSRGMRERSFERSLDNILDRCSEMSSDLSLSVDSSNSSIQDGGKSPDQNSGSSSAKASKSEKKRNR</sequence>
<accession>A0A0B6Y6K7</accession>
<organism evidence="2">
    <name type="scientific">Arion vulgaris</name>
    <dbReference type="NCBI Taxonomy" id="1028688"/>
    <lineage>
        <taxon>Eukaryota</taxon>
        <taxon>Metazoa</taxon>
        <taxon>Spiralia</taxon>
        <taxon>Lophotrochozoa</taxon>
        <taxon>Mollusca</taxon>
        <taxon>Gastropoda</taxon>
        <taxon>Heterobranchia</taxon>
        <taxon>Euthyneura</taxon>
        <taxon>Panpulmonata</taxon>
        <taxon>Eupulmonata</taxon>
        <taxon>Stylommatophora</taxon>
        <taxon>Helicina</taxon>
        <taxon>Arionoidea</taxon>
        <taxon>Arionidae</taxon>
        <taxon>Arion</taxon>
    </lineage>
</organism>
<evidence type="ECO:0000256" key="1">
    <source>
        <dbReference type="SAM" id="MobiDB-lite"/>
    </source>
</evidence>
<feature type="compositionally biased region" description="Low complexity" evidence="1">
    <location>
        <begin position="78"/>
        <end position="92"/>
    </location>
</feature>